<accession>A0A382BMZ1</accession>
<gene>
    <name evidence="1" type="ORF">METZ01_LOCUS167755</name>
</gene>
<name>A0A382BMZ1_9ZZZZ</name>
<protein>
    <recommendedName>
        <fullName evidence="2">Glutamine amidotransferase domain-containing protein</fullName>
    </recommendedName>
</protein>
<sequence length="23" mass="2548">VQWHPERAGHDVLYSALVDAARG</sequence>
<dbReference type="EMBL" id="UINC01030461">
    <property type="protein sequence ID" value="SVB14901.1"/>
    <property type="molecule type" value="Genomic_DNA"/>
</dbReference>
<feature type="non-terminal residue" evidence="1">
    <location>
        <position position="1"/>
    </location>
</feature>
<evidence type="ECO:0000313" key="1">
    <source>
        <dbReference type="EMBL" id="SVB14901.1"/>
    </source>
</evidence>
<dbReference type="AlphaFoldDB" id="A0A382BMZ1"/>
<reference evidence="1" key="1">
    <citation type="submission" date="2018-05" db="EMBL/GenBank/DDBJ databases">
        <authorList>
            <person name="Lanie J.A."/>
            <person name="Ng W.-L."/>
            <person name="Kazmierczak K.M."/>
            <person name="Andrzejewski T.M."/>
            <person name="Davidsen T.M."/>
            <person name="Wayne K.J."/>
            <person name="Tettelin H."/>
            <person name="Glass J.I."/>
            <person name="Rusch D."/>
            <person name="Podicherti R."/>
            <person name="Tsui H.-C.T."/>
            <person name="Winkler M.E."/>
        </authorList>
    </citation>
    <scope>NUCLEOTIDE SEQUENCE</scope>
</reference>
<organism evidence="1">
    <name type="scientific">marine metagenome</name>
    <dbReference type="NCBI Taxonomy" id="408172"/>
    <lineage>
        <taxon>unclassified sequences</taxon>
        <taxon>metagenomes</taxon>
        <taxon>ecological metagenomes</taxon>
    </lineage>
</organism>
<proteinExistence type="predicted"/>
<evidence type="ECO:0008006" key="2">
    <source>
        <dbReference type="Google" id="ProtNLM"/>
    </source>
</evidence>